<dbReference type="EMBL" id="DTMQ01000047">
    <property type="protein sequence ID" value="HGE99936.1"/>
    <property type="molecule type" value="Genomic_DNA"/>
</dbReference>
<dbReference type="Gene3D" id="2.120.10.70">
    <property type="entry name" value="Fucose-specific lectin"/>
    <property type="match status" value="2"/>
</dbReference>
<protein>
    <submittedName>
        <fullName evidence="1">Uncharacterized protein</fullName>
    </submittedName>
</protein>
<dbReference type="SUPFAM" id="SSF89372">
    <property type="entry name" value="Fucose-specific lectin"/>
    <property type="match status" value="1"/>
</dbReference>
<accession>A0A7C3YTR5</accession>
<reference evidence="1" key="1">
    <citation type="journal article" date="2020" name="mSystems">
        <title>Genome- and Community-Level Interaction Insights into Carbon Utilization and Element Cycling Functions of Hydrothermarchaeota in Hydrothermal Sediment.</title>
        <authorList>
            <person name="Zhou Z."/>
            <person name="Liu Y."/>
            <person name="Xu W."/>
            <person name="Pan J."/>
            <person name="Luo Z.H."/>
            <person name="Li M."/>
        </authorList>
    </citation>
    <scope>NUCLEOTIDE SEQUENCE [LARGE SCALE GENOMIC DNA]</scope>
    <source>
        <strain evidence="1">SpSt-906</strain>
    </source>
</reference>
<dbReference type="AlphaFoldDB" id="A0A7C3YTR5"/>
<organism evidence="1">
    <name type="scientific">candidate division WOR-3 bacterium</name>
    <dbReference type="NCBI Taxonomy" id="2052148"/>
    <lineage>
        <taxon>Bacteria</taxon>
        <taxon>Bacteria division WOR-3</taxon>
    </lineage>
</organism>
<comment type="caution">
    <text evidence="1">The sequence shown here is derived from an EMBL/GenBank/DDBJ whole genome shotgun (WGS) entry which is preliminary data.</text>
</comment>
<name>A0A7C3YTR5_UNCW3</name>
<evidence type="ECO:0000313" key="1">
    <source>
        <dbReference type="EMBL" id="HGE99936.1"/>
    </source>
</evidence>
<sequence length="435" mass="49320">MRRVSLFLFLFAFSLTSLYSGWEKRVVGSGMGWASGLVIAPGRNDDTNRLYVAGWNRLYEFTWRNNHWDALDMGPTSGWGVCAGVGRNDGRVRIYATFTVVNPQYGGVYEYTWENGTWQRRTIATFPSSPHSSAGHAVALGRARNDDTIRVYSCDCNNSRTFESTWNGTTWVTNQIFDWSGTDMLIAQGRRDGFYRIYLTKQGSAIREYTWNGQNWEYTELDTIRAYYDIAAGEGRNDTVLRIYSGLGRFGSYGIYEFLWNGENWEKERVKGFPSIPRCVVVGKAKDDGIKRVYAGSTGGRLYALEYTWTGSEWDSSWVDSSGTSLGSYSDAVIGDARNDGINRLYFGCSDGYVYEFTYSSVGVEEEVAAKDFITNHNQSHLSKRGRWEIFTADGRQSSRGGESFLLKAKGLRRGIYFLLYQDKGLRIVKKVIKI</sequence>
<gene>
    <name evidence="1" type="ORF">ENX07_07725</name>
</gene>
<proteinExistence type="predicted"/>